<evidence type="ECO:0000313" key="2">
    <source>
        <dbReference type="EMBL" id="KAA6327766.1"/>
    </source>
</evidence>
<feature type="region of interest" description="Disordered" evidence="1">
    <location>
        <begin position="1"/>
        <end position="59"/>
    </location>
</feature>
<comment type="caution">
    <text evidence="2">The sequence shown here is derived from an EMBL/GenBank/DDBJ whole genome shotgun (WGS) entry which is preliminary data.</text>
</comment>
<feature type="compositionally biased region" description="Basic and acidic residues" evidence="1">
    <location>
        <begin position="1"/>
        <end position="51"/>
    </location>
</feature>
<dbReference type="AlphaFoldDB" id="A0A5J4R1J4"/>
<protein>
    <submittedName>
        <fullName evidence="2">Uncharacterized protein</fullName>
    </submittedName>
</protein>
<evidence type="ECO:0000313" key="3">
    <source>
        <dbReference type="Proteomes" id="UP000324800"/>
    </source>
</evidence>
<dbReference type="Proteomes" id="UP000324800">
    <property type="component" value="Unassembled WGS sequence"/>
</dbReference>
<dbReference type="EMBL" id="SNRW01043481">
    <property type="protein sequence ID" value="KAA6327766.1"/>
    <property type="molecule type" value="Genomic_DNA"/>
</dbReference>
<reference evidence="2 3" key="1">
    <citation type="submission" date="2019-03" db="EMBL/GenBank/DDBJ databases">
        <title>Single cell metagenomics reveals metabolic interactions within the superorganism composed of flagellate Streblomastix strix and complex community of Bacteroidetes bacteria on its surface.</title>
        <authorList>
            <person name="Treitli S.C."/>
            <person name="Kolisko M."/>
            <person name="Husnik F."/>
            <person name="Keeling P."/>
            <person name="Hampl V."/>
        </authorList>
    </citation>
    <scope>NUCLEOTIDE SEQUENCE [LARGE SCALE GENOMIC DNA]</scope>
    <source>
        <strain evidence="2">ST1C</strain>
    </source>
</reference>
<feature type="region of interest" description="Disordered" evidence="1">
    <location>
        <begin position="90"/>
        <end position="120"/>
    </location>
</feature>
<name>A0A5J4R1J4_9EUKA</name>
<proteinExistence type="predicted"/>
<evidence type="ECO:0000256" key="1">
    <source>
        <dbReference type="SAM" id="MobiDB-lite"/>
    </source>
</evidence>
<sequence>RQEKERAKVERDQEKRRADLAVSEKDRLQIELDRERQEKERAQSEKDRENQRANSAEELTGIFQQQVERTHSEVTRLTIEVARLNQELLRRETVPSTPKAQPKQTPVPTPKPKQSLIQVTSSPQPITVNLQVPTGMSGHKEQNIFMKDNTKALCTIASDPIISDGIVYFESVFEKNDGRFYGFGLIIQILKNIELIEQQS</sequence>
<feature type="non-terminal residue" evidence="2">
    <location>
        <position position="1"/>
    </location>
</feature>
<accession>A0A5J4R1J4</accession>
<organism evidence="2 3">
    <name type="scientific">Streblomastix strix</name>
    <dbReference type="NCBI Taxonomy" id="222440"/>
    <lineage>
        <taxon>Eukaryota</taxon>
        <taxon>Metamonada</taxon>
        <taxon>Preaxostyla</taxon>
        <taxon>Oxymonadida</taxon>
        <taxon>Streblomastigidae</taxon>
        <taxon>Streblomastix</taxon>
    </lineage>
</organism>
<gene>
    <name evidence="2" type="ORF">EZS28_053790</name>
</gene>